<comment type="caution">
    <text evidence="3">The sequence shown here is derived from an EMBL/GenBank/DDBJ whole genome shotgun (WGS) entry which is preliminary data.</text>
</comment>
<proteinExistence type="predicted"/>
<dbReference type="AlphaFoldDB" id="A0A5J5ECS0"/>
<keyword evidence="2" id="KW-0472">Membrane</keyword>
<keyword evidence="2" id="KW-1133">Transmembrane helix</keyword>
<evidence type="ECO:0000256" key="1">
    <source>
        <dbReference type="SAM" id="MobiDB-lite"/>
    </source>
</evidence>
<organism evidence="3 4">
    <name type="scientific">Sphaerosporella brunnea</name>
    <dbReference type="NCBI Taxonomy" id="1250544"/>
    <lineage>
        <taxon>Eukaryota</taxon>
        <taxon>Fungi</taxon>
        <taxon>Dikarya</taxon>
        <taxon>Ascomycota</taxon>
        <taxon>Pezizomycotina</taxon>
        <taxon>Pezizomycetes</taxon>
        <taxon>Pezizales</taxon>
        <taxon>Pyronemataceae</taxon>
        <taxon>Sphaerosporella</taxon>
    </lineage>
</organism>
<keyword evidence="2" id="KW-0812">Transmembrane</keyword>
<dbReference type="EMBL" id="VXIS01000520">
    <property type="protein sequence ID" value="KAA8893033.1"/>
    <property type="molecule type" value="Genomic_DNA"/>
</dbReference>
<protein>
    <submittedName>
        <fullName evidence="3">Uncharacterized protein</fullName>
    </submittedName>
</protein>
<sequence>MLQKCSSTNGKLLSTLKPHACHKPLFRLNFFLLCCGGVVAARIWPTIVLLRSQLPPGQNVTLAATQKRNAHKPNQAEEPPATLSFQSPSL</sequence>
<gene>
    <name evidence="3" type="ORF">FN846DRAFT_980716</name>
</gene>
<evidence type="ECO:0000256" key="2">
    <source>
        <dbReference type="SAM" id="Phobius"/>
    </source>
</evidence>
<feature type="non-terminal residue" evidence="3">
    <location>
        <position position="1"/>
    </location>
</feature>
<dbReference type="InParanoid" id="A0A5J5ECS0"/>
<evidence type="ECO:0000313" key="4">
    <source>
        <dbReference type="Proteomes" id="UP000326924"/>
    </source>
</evidence>
<name>A0A5J5ECS0_9PEZI</name>
<accession>A0A5J5ECS0</accession>
<feature type="transmembrane region" description="Helical" evidence="2">
    <location>
        <begin position="25"/>
        <end position="44"/>
    </location>
</feature>
<evidence type="ECO:0000313" key="3">
    <source>
        <dbReference type="EMBL" id="KAA8893033.1"/>
    </source>
</evidence>
<reference evidence="3 4" key="1">
    <citation type="submission" date="2019-09" db="EMBL/GenBank/DDBJ databases">
        <title>Draft genome of the ectomycorrhizal ascomycete Sphaerosporella brunnea.</title>
        <authorList>
            <consortium name="DOE Joint Genome Institute"/>
            <person name="Benucci G.M."/>
            <person name="Marozzi G."/>
            <person name="Antonielli L."/>
            <person name="Sanchez S."/>
            <person name="Marco P."/>
            <person name="Wang X."/>
            <person name="Falini L.B."/>
            <person name="Barry K."/>
            <person name="Haridas S."/>
            <person name="Lipzen A."/>
            <person name="Labutti K."/>
            <person name="Grigoriev I.V."/>
            <person name="Murat C."/>
            <person name="Martin F."/>
            <person name="Albertini E."/>
            <person name="Donnini D."/>
            <person name="Bonito G."/>
        </authorList>
    </citation>
    <scope>NUCLEOTIDE SEQUENCE [LARGE SCALE GENOMIC DNA]</scope>
    <source>
        <strain evidence="3 4">Sb_GMNB300</strain>
    </source>
</reference>
<dbReference type="Proteomes" id="UP000326924">
    <property type="component" value="Unassembled WGS sequence"/>
</dbReference>
<keyword evidence="4" id="KW-1185">Reference proteome</keyword>
<feature type="region of interest" description="Disordered" evidence="1">
    <location>
        <begin position="61"/>
        <end position="90"/>
    </location>
</feature>